<evidence type="ECO:0000313" key="1">
    <source>
        <dbReference type="EMBL" id="KEK18556.1"/>
    </source>
</evidence>
<proteinExistence type="predicted"/>
<dbReference type="SUPFAM" id="SSF69118">
    <property type="entry name" value="AhpD-like"/>
    <property type="match status" value="1"/>
</dbReference>
<evidence type="ECO:0000313" key="2">
    <source>
        <dbReference type="Proteomes" id="UP000027822"/>
    </source>
</evidence>
<dbReference type="Gene3D" id="1.20.1290.10">
    <property type="entry name" value="AhpD-like"/>
    <property type="match status" value="1"/>
</dbReference>
<dbReference type="STRING" id="574376.BAMA_04625"/>
<gene>
    <name evidence="1" type="ORF">BAMA_04625</name>
</gene>
<accession>A0A073JWD7</accession>
<evidence type="ECO:0008006" key="3">
    <source>
        <dbReference type="Google" id="ProtNLM"/>
    </source>
</evidence>
<organism evidence="1 2">
    <name type="scientific">Bacillus manliponensis</name>
    <dbReference type="NCBI Taxonomy" id="574376"/>
    <lineage>
        <taxon>Bacteria</taxon>
        <taxon>Bacillati</taxon>
        <taxon>Bacillota</taxon>
        <taxon>Bacilli</taxon>
        <taxon>Bacillales</taxon>
        <taxon>Bacillaceae</taxon>
        <taxon>Bacillus</taxon>
        <taxon>Bacillus cereus group</taxon>
    </lineage>
</organism>
<keyword evidence="2" id="KW-1185">Reference proteome</keyword>
<dbReference type="eggNOG" id="COG0599">
    <property type="taxonomic scope" value="Bacteria"/>
</dbReference>
<reference evidence="1 2" key="1">
    <citation type="submission" date="2014-06" db="EMBL/GenBank/DDBJ databases">
        <title>Draft genome sequence of Bacillus manliponensis JCM 15802 (MCCC 1A00708).</title>
        <authorList>
            <person name="Lai Q."/>
            <person name="Liu Y."/>
            <person name="Shao Z."/>
        </authorList>
    </citation>
    <scope>NUCLEOTIDE SEQUENCE [LARGE SCALE GENOMIC DNA]</scope>
    <source>
        <strain evidence="1 2">JCM 15802</strain>
    </source>
</reference>
<dbReference type="AlphaFoldDB" id="A0A073JWD7"/>
<dbReference type="RefSeq" id="WP_034640593.1">
    <property type="nucleotide sequence ID" value="NZ_CBCSJC010000014.1"/>
</dbReference>
<dbReference type="OrthoDB" id="8526252at2"/>
<dbReference type="Proteomes" id="UP000027822">
    <property type="component" value="Unassembled WGS sequence"/>
</dbReference>
<protein>
    <recommendedName>
        <fullName evidence="3">Carboxymuconolactone decarboxylase</fullName>
    </recommendedName>
</protein>
<comment type="caution">
    <text evidence="1">The sequence shown here is derived from an EMBL/GenBank/DDBJ whole genome shotgun (WGS) entry which is preliminary data.</text>
</comment>
<dbReference type="InterPro" id="IPR029032">
    <property type="entry name" value="AhpD-like"/>
</dbReference>
<name>A0A073JWD7_9BACI</name>
<sequence length="121" mass="14051">MNMIEVYEIYQKLFGFVPDPTKARHEITNQVRPEELELHEVFRKNSMESKHIPEKYTQLMLFGMLLMLTAPGAKVHLIASRRAGASWDELFDVAKLAFLFRGLSAFNFGMTLIKEVMKEEN</sequence>
<dbReference type="EMBL" id="JOTN01000013">
    <property type="protein sequence ID" value="KEK18556.1"/>
    <property type="molecule type" value="Genomic_DNA"/>
</dbReference>